<dbReference type="GO" id="GO:0072546">
    <property type="term" value="C:EMC complex"/>
    <property type="evidence" value="ECO:0007669"/>
    <property type="project" value="UniProtKB-UniRule"/>
</dbReference>
<dbReference type="FunFam" id="1.25.40.10:FF:001208">
    <property type="entry name" value="Tetratricopeptide repeat domain-containing protein"/>
    <property type="match status" value="1"/>
</dbReference>
<feature type="repeat" description="TPR" evidence="3">
    <location>
        <begin position="159"/>
        <end position="192"/>
    </location>
</feature>
<protein>
    <recommendedName>
        <fullName evidence="4">ER membrane protein complex subunit 2</fullName>
    </recommendedName>
</protein>
<dbReference type="InterPro" id="IPR019734">
    <property type="entry name" value="TPR_rpt"/>
</dbReference>
<name>A0A9P7ZU16_9HYPO</name>
<dbReference type="SUPFAM" id="SSF48452">
    <property type="entry name" value="TPR-like"/>
    <property type="match status" value="1"/>
</dbReference>
<accession>A0A9P7ZU16</accession>
<dbReference type="Pfam" id="PF07719">
    <property type="entry name" value="TPR_2"/>
    <property type="match status" value="1"/>
</dbReference>
<gene>
    <name evidence="5" type="ORF">F5Z01DRAFT_614923</name>
</gene>
<keyword evidence="4" id="KW-0472">Membrane</keyword>
<comment type="subunit">
    <text evidence="4">Component of the ER membrane protein complex (EMC).</text>
</comment>
<dbReference type="GeneID" id="70291742"/>
<evidence type="ECO:0000313" key="6">
    <source>
        <dbReference type="Proteomes" id="UP000887229"/>
    </source>
</evidence>
<evidence type="ECO:0000256" key="3">
    <source>
        <dbReference type="PROSITE-ProRule" id="PRU00339"/>
    </source>
</evidence>
<evidence type="ECO:0000256" key="4">
    <source>
        <dbReference type="RuleBase" id="RU367091"/>
    </source>
</evidence>
<dbReference type="Proteomes" id="UP000887229">
    <property type="component" value="Unassembled WGS sequence"/>
</dbReference>
<dbReference type="RefSeq" id="XP_046122218.1">
    <property type="nucleotide sequence ID" value="XM_046260839.1"/>
</dbReference>
<evidence type="ECO:0000256" key="1">
    <source>
        <dbReference type="ARBA" id="ARBA00022737"/>
    </source>
</evidence>
<dbReference type="AlphaFoldDB" id="A0A9P7ZU16"/>
<dbReference type="InterPro" id="IPR013105">
    <property type="entry name" value="TPR_2"/>
</dbReference>
<organism evidence="5 6">
    <name type="scientific">Emericellopsis atlantica</name>
    <dbReference type="NCBI Taxonomy" id="2614577"/>
    <lineage>
        <taxon>Eukaryota</taxon>
        <taxon>Fungi</taxon>
        <taxon>Dikarya</taxon>
        <taxon>Ascomycota</taxon>
        <taxon>Pezizomycotina</taxon>
        <taxon>Sordariomycetes</taxon>
        <taxon>Hypocreomycetidae</taxon>
        <taxon>Hypocreales</taxon>
        <taxon>Bionectriaceae</taxon>
        <taxon>Emericellopsis</taxon>
    </lineage>
</organism>
<proteinExistence type="inferred from homology"/>
<keyword evidence="6" id="KW-1185">Reference proteome</keyword>
<comment type="subcellular location">
    <subcellularLocation>
        <location evidence="4">Endoplasmic reticulum membrane</location>
        <topology evidence="4">Peripheral membrane protein</topology>
        <orientation evidence="4">Cytoplasmic side</orientation>
    </subcellularLocation>
</comment>
<dbReference type="Gene3D" id="1.25.40.10">
    <property type="entry name" value="Tetratricopeptide repeat domain"/>
    <property type="match status" value="1"/>
</dbReference>
<sequence length="322" mass="35506">MISLSQDRGLLSHPDALHVAQQAPLVLKDAPKTISASPWASLFSAPDTADLWITYENLLLSCLRSGDDKSAIECLDRITARFGSQNERVMALTGLGKEATAKGDEQLQHILTEYQEILGENAANIPIAKRRVALLRSMGKDSEAITALGTLLDSSPTDAEGWSELADLHLSQGHYPQAIFALEEVLVLVPNAWNMHARLGEVFMMAAASSSDAQLKYRAEALKRFARSVELCDHYLRGYYGLKLVADQLQEDKIRSKPKNDPDSFTIPDQETLARLSEVAMERLADIVRRYKAGEPLWQGYDSSAIAAAADLLDKTKQTLVR</sequence>
<comment type="caution">
    <text evidence="5">The sequence shown here is derived from an EMBL/GenBank/DDBJ whole genome shotgun (WGS) entry which is preliminary data.</text>
</comment>
<dbReference type="OrthoDB" id="124397at2759"/>
<keyword evidence="1" id="KW-0677">Repeat</keyword>
<evidence type="ECO:0000313" key="5">
    <source>
        <dbReference type="EMBL" id="KAG9258294.1"/>
    </source>
</evidence>
<dbReference type="InterPro" id="IPR011990">
    <property type="entry name" value="TPR-like_helical_dom_sf"/>
</dbReference>
<dbReference type="InterPro" id="IPR039856">
    <property type="entry name" value="EMC2-like"/>
</dbReference>
<comment type="similarity">
    <text evidence="4">Belongs to the EMC2 family.</text>
</comment>
<dbReference type="EMBL" id="MU251243">
    <property type="protein sequence ID" value="KAG9258294.1"/>
    <property type="molecule type" value="Genomic_DNA"/>
</dbReference>
<keyword evidence="4" id="KW-0256">Endoplasmic reticulum</keyword>
<evidence type="ECO:0000256" key="2">
    <source>
        <dbReference type="ARBA" id="ARBA00022803"/>
    </source>
</evidence>
<keyword evidence="2 3" id="KW-0802">TPR repeat</keyword>
<dbReference type="PROSITE" id="PS50005">
    <property type="entry name" value="TPR"/>
    <property type="match status" value="1"/>
</dbReference>
<dbReference type="PANTHER" id="PTHR12760">
    <property type="entry name" value="TETRATRICOPEPTIDE REPEAT PROTEIN"/>
    <property type="match status" value="1"/>
</dbReference>
<reference evidence="5" key="1">
    <citation type="journal article" date="2021" name="IMA Fungus">
        <title>Genomic characterization of three marine fungi, including Emericellopsis atlantica sp. nov. with signatures of a generalist lifestyle and marine biomass degradation.</title>
        <authorList>
            <person name="Hagestad O.C."/>
            <person name="Hou L."/>
            <person name="Andersen J.H."/>
            <person name="Hansen E.H."/>
            <person name="Altermark B."/>
            <person name="Li C."/>
            <person name="Kuhnert E."/>
            <person name="Cox R.J."/>
            <person name="Crous P.W."/>
            <person name="Spatafora J.W."/>
            <person name="Lail K."/>
            <person name="Amirebrahimi M."/>
            <person name="Lipzen A."/>
            <person name="Pangilinan J."/>
            <person name="Andreopoulos W."/>
            <person name="Hayes R.D."/>
            <person name="Ng V."/>
            <person name="Grigoriev I.V."/>
            <person name="Jackson S.A."/>
            <person name="Sutton T.D.S."/>
            <person name="Dobson A.D.W."/>
            <person name="Rama T."/>
        </authorList>
    </citation>
    <scope>NUCLEOTIDE SEQUENCE</scope>
    <source>
        <strain evidence="5">TS7</strain>
    </source>
</reference>
<comment type="function">
    <text evidence="4">Part of the endoplasmic reticulum membrane protein complex (EMC) that enables the energy-independent insertion into endoplasmic reticulum membranes of newly synthesized membrane proteins.</text>
</comment>